<dbReference type="OrthoDB" id="9836527at2"/>
<sequence length="117" mass="13560">MKRFKQIEFYSSVLLIIGFFISWLISRDNSQLLTAYFVVGAVHIVGMLVHAANKWFTNRSSLRLYYHWLIAILILLVPFGFGLFILLYTAPVLALIYTIICKLELNALELKELVHLK</sequence>
<dbReference type="RefSeq" id="WP_144886024.1">
    <property type="nucleotide sequence ID" value="NZ_VLLE01000003.1"/>
</dbReference>
<evidence type="ECO:0000313" key="2">
    <source>
        <dbReference type="EMBL" id="TWI83735.1"/>
    </source>
</evidence>
<reference evidence="2 3" key="1">
    <citation type="journal article" date="2015" name="Stand. Genomic Sci.">
        <title>Genomic Encyclopedia of Bacterial and Archaeal Type Strains, Phase III: the genomes of soil and plant-associated and newly described type strains.</title>
        <authorList>
            <person name="Whitman W.B."/>
            <person name="Woyke T."/>
            <person name="Klenk H.P."/>
            <person name="Zhou Y."/>
            <person name="Lilburn T.G."/>
            <person name="Beck B.J."/>
            <person name="De Vos P."/>
            <person name="Vandamme P."/>
            <person name="Eisen J.A."/>
            <person name="Garrity G."/>
            <person name="Hugenholtz P."/>
            <person name="Kyrpides N.C."/>
        </authorList>
    </citation>
    <scope>NUCLEOTIDE SEQUENCE [LARGE SCALE GENOMIC DNA]</scope>
    <source>
        <strain evidence="2 3">CGMCC 1.7271</strain>
    </source>
</reference>
<evidence type="ECO:0000256" key="1">
    <source>
        <dbReference type="SAM" id="Phobius"/>
    </source>
</evidence>
<gene>
    <name evidence="2" type="ORF">IQ13_1849</name>
</gene>
<organism evidence="2 3">
    <name type="scientific">Lacibacter cauensis</name>
    <dbReference type="NCBI Taxonomy" id="510947"/>
    <lineage>
        <taxon>Bacteria</taxon>
        <taxon>Pseudomonadati</taxon>
        <taxon>Bacteroidota</taxon>
        <taxon>Chitinophagia</taxon>
        <taxon>Chitinophagales</taxon>
        <taxon>Chitinophagaceae</taxon>
        <taxon>Lacibacter</taxon>
    </lineage>
</organism>
<keyword evidence="1" id="KW-1133">Transmembrane helix</keyword>
<protein>
    <submittedName>
        <fullName evidence="2">Uncharacterized protein</fullName>
    </submittedName>
</protein>
<feature type="transmembrane region" description="Helical" evidence="1">
    <location>
        <begin position="32"/>
        <end position="52"/>
    </location>
</feature>
<feature type="transmembrane region" description="Helical" evidence="1">
    <location>
        <begin position="7"/>
        <end position="26"/>
    </location>
</feature>
<keyword evidence="1" id="KW-0812">Transmembrane</keyword>
<dbReference type="Proteomes" id="UP000316167">
    <property type="component" value="Unassembled WGS sequence"/>
</dbReference>
<keyword evidence="1" id="KW-0472">Membrane</keyword>
<comment type="caution">
    <text evidence="2">The sequence shown here is derived from an EMBL/GenBank/DDBJ whole genome shotgun (WGS) entry which is preliminary data.</text>
</comment>
<dbReference type="AlphaFoldDB" id="A0A562SR46"/>
<feature type="transmembrane region" description="Helical" evidence="1">
    <location>
        <begin position="64"/>
        <end position="88"/>
    </location>
</feature>
<dbReference type="EMBL" id="VLLE01000003">
    <property type="protein sequence ID" value="TWI83735.1"/>
    <property type="molecule type" value="Genomic_DNA"/>
</dbReference>
<name>A0A562SR46_9BACT</name>
<evidence type="ECO:0000313" key="3">
    <source>
        <dbReference type="Proteomes" id="UP000316167"/>
    </source>
</evidence>
<accession>A0A562SR46</accession>
<keyword evidence="3" id="KW-1185">Reference proteome</keyword>
<proteinExistence type="predicted"/>